<dbReference type="GO" id="GO:0043709">
    <property type="term" value="P:cell adhesion involved in single-species biofilm formation"/>
    <property type="evidence" value="ECO:0007669"/>
    <property type="project" value="TreeGrafter"/>
</dbReference>
<evidence type="ECO:0000259" key="4">
    <source>
        <dbReference type="PROSITE" id="PS50887"/>
    </source>
</evidence>
<dbReference type="EC" id="2.7.7.65" evidence="1"/>
<dbReference type="GO" id="GO:0052621">
    <property type="term" value="F:diguanylate cyclase activity"/>
    <property type="evidence" value="ECO:0007669"/>
    <property type="project" value="UniProtKB-EC"/>
</dbReference>
<protein>
    <recommendedName>
        <fullName evidence="1">diguanylate cyclase</fullName>
        <ecNumber evidence="1">2.7.7.65</ecNumber>
    </recommendedName>
</protein>
<dbReference type="SUPFAM" id="SSF55073">
    <property type="entry name" value="Nucleotide cyclase"/>
    <property type="match status" value="1"/>
</dbReference>
<dbReference type="InterPro" id="IPR050469">
    <property type="entry name" value="Diguanylate_Cyclase"/>
</dbReference>
<dbReference type="InterPro" id="IPR043128">
    <property type="entry name" value="Rev_trsase/Diguanyl_cyclase"/>
</dbReference>
<evidence type="ECO:0000256" key="3">
    <source>
        <dbReference type="SAM" id="Phobius"/>
    </source>
</evidence>
<evidence type="ECO:0000256" key="1">
    <source>
        <dbReference type="ARBA" id="ARBA00012528"/>
    </source>
</evidence>
<feature type="domain" description="GGDEF" evidence="4">
    <location>
        <begin position="144"/>
        <end position="257"/>
    </location>
</feature>
<keyword evidence="3" id="KW-0812">Transmembrane</keyword>
<sequence>MYRVTLFFISLLIVAQLSLLVVSHFLSVDSRYDLLFETNTLILVIYLAYISRGPIRSNRLIKYGIGLLIFNSFYEVVTEITFFNDMAAAHPMTDSLMEDGLLQLSFLFLAFGITKLVNKAEENAMLDELTGLHNRKKLHDIQLETFDLVFIDLDGLKAINDSEGHLVGDMLIARFANVLKQTVHPSEQAFRIGGDEFVVLCLPERGQSFVATVKQALLAEPIKFSYGIEHSNRTSLFEAIERTDKAMYEMKNAQRKR</sequence>
<dbReference type="GO" id="GO:0005886">
    <property type="term" value="C:plasma membrane"/>
    <property type="evidence" value="ECO:0007669"/>
    <property type="project" value="TreeGrafter"/>
</dbReference>
<dbReference type="InterPro" id="IPR000160">
    <property type="entry name" value="GGDEF_dom"/>
</dbReference>
<dbReference type="GeneID" id="95570621"/>
<feature type="transmembrane region" description="Helical" evidence="3">
    <location>
        <begin position="30"/>
        <end position="49"/>
    </location>
</feature>
<organism evidence="5 6">
    <name type="scientific">Vibrio sinaloensis DSM 21326</name>
    <dbReference type="NCBI Taxonomy" id="945550"/>
    <lineage>
        <taxon>Bacteria</taxon>
        <taxon>Pseudomonadati</taxon>
        <taxon>Pseudomonadota</taxon>
        <taxon>Gammaproteobacteria</taxon>
        <taxon>Vibrionales</taxon>
        <taxon>Vibrionaceae</taxon>
        <taxon>Vibrio</taxon>
        <taxon>Vibrio oreintalis group</taxon>
    </lineage>
</organism>
<keyword evidence="3" id="KW-1133">Transmembrane helix</keyword>
<evidence type="ECO:0000313" key="6">
    <source>
        <dbReference type="Proteomes" id="UP000006228"/>
    </source>
</evidence>
<accession>E8MAQ8</accession>
<dbReference type="NCBIfam" id="TIGR00254">
    <property type="entry name" value="GGDEF"/>
    <property type="match status" value="1"/>
</dbReference>
<dbReference type="CDD" id="cd01949">
    <property type="entry name" value="GGDEF"/>
    <property type="match status" value="1"/>
</dbReference>
<dbReference type="PANTHER" id="PTHR45138">
    <property type="entry name" value="REGULATORY COMPONENTS OF SENSORY TRANSDUCTION SYSTEM"/>
    <property type="match status" value="1"/>
</dbReference>
<feature type="transmembrane region" description="Helical" evidence="3">
    <location>
        <begin position="100"/>
        <end position="117"/>
    </location>
</feature>
<gene>
    <name evidence="5" type="ORF">VISI1226_20904</name>
</gene>
<evidence type="ECO:0000256" key="2">
    <source>
        <dbReference type="ARBA" id="ARBA00034247"/>
    </source>
</evidence>
<dbReference type="Gene3D" id="3.30.70.270">
    <property type="match status" value="1"/>
</dbReference>
<dbReference type="GO" id="GO:1902201">
    <property type="term" value="P:negative regulation of bacterial-type flagellum-dependent cell motility"/>
    <property type="evidence" value="ECO:0007669"/>
    <property type="project" value="TreeGrafter"/>
</dbReference>
<dbReference type="SMART" id="SM00267">
    <property type="entry name" value="GGDEF"/>
    <property type="match status" value="1"/>
</dbReference>
<dbReference type="Proteomes" id="UP000006228">
    <property type="component" value="Unassembled WGS sequence"/>
</dbReference>
<dbReference type="EMBL" id="AEVT01000096">
    <property type="protein sequence ID" value="EGA68903.1"/>
    <property type="molecule type" value="Genomic_DNA"/>
</dbReference>
<proteinExistence type="predicted"/>
<feature type="transmembrane region" description="Helical" evidence="3">
    <location>
        <begin position="61"/>
        <end position="80"/>
    </location>
</feature>
<reference evidence="5 6" key="1">
    <citation type="journal article" date="2012" name="Int. J. Syst. Evol. Microbiol.">
        <title>Vibrio caribbeanicus sp. nov., isolated from the marine sponge Scleritoderma cyanea.</title>
        <authorList>
            <person name="Hoffmann M."/>
            <person name="Monday S.R."/>
            <person name="Allard M.W."/>
            <person name="Strain E.A."/>
            <person name="Whittaker P."/>
            <person name="Naum M."/>
            <person name="McCarthy P.J."/>
            <person name="Lopez J.V."/>
            <person name="Fischer M."/>
            <person name="Brown E.W."/>
        </authorList>
    </citation>
    <scope>NUCLEOTIDE SEQUENCE [LARGE SCALE GENOMIC DNA]</scope>
    <source>
        <strain evidence="6">DSMZ 21326</strain>
    </source>
</reference>
<dbReference type="RefSeq" id="WP_008079478.1">
    <property type="nucleotide sequence ID" value="NZ_AEVT01000096.1"/>
</dbReference>
<dbReference type="Pfam" id="PF00990">
    <property type="entry name" value="GGDEF"/>
    <property type="match status" value="1"/>
</dbReference>
<comment type="catalytic activity">
    <reaction evidence="2">
        <text>2 GTP = 3',3'-c-di-GMP + 2 diphosphate</text>
        <dbReference type="Rhea" id="RHEA:24898"/>
        <dbReference type="ChEBI" id="CHEBI:33019"/>
        <dbReference type="ChEBI" id="CHEBI:37565"/>
        <dbReference type="ChEBI" id="CHEBI:58805"/>
        <dbReference type="EC" id="2.7.7.65"/>
    </reaction>
</comment>
<evidence type="ECO:0000313" key="5">
    <source>
        <dbReference type="EMBL" id="EGA68903.1"/>
    </source>
</evidence>
<dbReference type="PROSITE" id="PS50887">
    <property type="entry name" value="GGDEF"/>
    <property type="match status" value="1"/>
</dbReference>
<dbReference type="PANTHER" id="PTHR45138:SF9">
    <property type="entry name" value="DIGUANYLATE CYCLASE DGCM-RELATED"/>
    <property type="match status" value="1"/>
</dbReference>
<dbReference type="OrthoDB" id="70510at2"/>
<dbReference type="AlphaFoldDB" id="E8MAQ8"/>
<name>E8MAQ8_PHOS4</name>
<dbReference type="InterPro" id="IPR029787">
    <property type="entry name" value="Nucleotide_cyclase"/>
</dbReference>
<comment type="caution">
    <text evidence="5">The sequence shown here is derived from an EMBL/GenBank/DDBJ whole genome shotgun (WGS) entry which is preliminary data.</text>
</comment>
<keyword evidence="3" id="KW-0472">Membrane</keyword>
<dbReference type="eggNOG" id="COG2199">
    <property type="taxonomic scope" value="Bacteria"/>
</dbReference>